<accession>A0AA40AZ21</accession>
<protein>
    <submittedName>
        <fullName evidence="2">Uncharacterized protein</fullName>
    </submittedName>
</protein>
<comment type="caution">
    <text evidence="2">The sequence shown here is derived from an EMBL/GenBank/DDBJ whole genome shotgun (WGS) entry which is preliminary data.</text>
</comment>
<dbReference type="Proteomes" id="UP001172102">
    <property type="component" value="Unassembled WGS sequence"/>
</dbReference>
<dbReference type="EMBL" id="JAUKUA010000002">
    <property type="protein sequence ID" value="KAK0724644.1"/>
    <property type="molecule type" value="Genomic_DNA"/>
</dbReference>
<feature type="region of interest" description="Disordered" evidence="1">
    <location>
        <begin position="139"/>
        <end position="168"/>
    </location>
</feature>
<gene>
    <name evidence="2" type="ORF">B0H67DRAFT_110110</name>
</gene>
<name>A0AA40AZ21_9PEZI</name>
<evidence type="ECO:0000256" key="1">
    <source>
        <dbReference type="SAM" id="MobiDB-lite"/>
    </source>
</evidence>
<evidence type="ECO:0000313" key="2">
    <source>
        <dbReference type="EMBL" id="KAK0724644.1"/>
    </source>
</evidence>
<dbReference type="AlphaFoldDB" id="A0AA40AZ21"/>
<evidence type="ECO:0000313" key="3">
    <source>
        <dbReference type="Proteomes" id="UP001172102"/>
    </source>
</evidence>
<feature type="compositionally biased region" description="Polar residues" evidence="1">
    <location>
        <begin position="152"/>
        <end position="168"/>
    </location>
</feature>
<organism evidence="2 3">
    <name type="scientific">Lasiosphaeris hirsuta</name>
    <dbReference type="NCBI Taxonomy" id="260670"/>
    <lineage>
        <taxon>Eukaryota</taxon>
        <taxon>Fungi</taxon>
        <taxon>Dikarya</taxon>
        <taxon>Ascomycota</taxon>
        <taxon>Pezizomycotina</taxon>
        <taxon>Sordariomycetes</taxon>
        <taxon>Sordariomycetidae</taxon>
        <taxon>Sordariales</taxon>
        <taxon>Lasiosphaeriaceae</taxon>
        <taxon>Lasiosphaeris</taxon>
    </lineage>
</organism>
<sequence>MVEICRNLSALVRVPTTTPRPYGVGACAGRWPNPDQSSHLPDKECATPVTPLPLSANSSGTQLASITAESLSRLRLSHPAWRLHTPSRPSRSISILVPALKGLEIPGPHLNPILHRPHPKSFGSPEPYLTASRQSLPLYAQHTPGTHPAHAQHTSSTRPAHAPSTCSALRTGASLPNTFLAPAFTLGTTSAPTIRSSCPPLVVFEQLNAPSLARLQSFRTATPRSMAYESTWNSTSGARLGCLPGNAVNITTHAHSKLRGSEAPQDS</sequence>
<keyword evidence="3" id="KW-1185">Reference proteome</keyword>
<reference evidence="2" key="1">
    <citation type="submission" date="2023-06" db="EMBL/GenBank/DDBJ databases">
        <title>Genome-scale phylogeny and comparative genomics of the fungal order Sordariales.</title>
        <authorList>
            <consortium name="Lawrence Berkeley National Laboratory"/>
            <person name="Hensen N."/>
            <person name="Bonometti L."/>
            <person name="Westerberg I."/>
            <person name="Brannstrom I.O."/>
            <person name="Guillou S."/>
            <person name="Cros-Aarteil S."/>
            <person name="Calhoun S."/>
            <person name="Haridas S."/>
            <person name="Kuo A."/>
            <person name="Mondo S."/>
            <person name="Pangilinan J."/>
            <person name="Riley R."/>
            <person name="Labutti K."/>
            <person name="Andreopoulos B."/>
            <person name="Lipzen A."/>
            <person name="Chen C."/>
            <person name="Yanf M."/>
            <person name="Daum C."/>
            <person name="Ng V."/>
            <person name="Clum A."/>
            <person name="Steindorff A."/>
            <person name="Ohm R."/>
            <person name="Martin F."/>
            <person name="Silar P."/>
            <person name="Natvig D."/>
            <person name="Lalanne C."/>
            <person name="Gautier V."/>
            <person name="Ament-Velasquez S.L."/>
            <person name="Kruys A."/>
            <person name="Hutchinson M.I."/>
            <person name="Powell A.J."/>
            <person name="Barry K."/>
            <person name="Miller A.N."/>
            <person name="Grigoriev I.V."/>
            <person name="Debuchy R."/>
            <person name="Gladieux P."/>
            <person name="Thoren M.H."/>
            <person name="Johannesson H."/>
        </authorList>
    </citation>
    <scope>NUCLEOTIDE SEQUENCE</scope>
    <source>
        <strain evidence="2">SMH4607-1</strain>
    </source>
</reference>
<proteinExistence type="predicted"/>